<name>A0A367K6K2_RHIAZ</name>
<dbReference type="STRING" id="86630.A0A367K6K2"/>
<feature type="transmembrane region" description="Helical" evidence="1">
    <location>
        <begin position="166"/>
        <end position="186"/>
    </location>
</feature>
<feature type="transmembrane region" description="Helical" evidence="1">
    <location>
        <begin position="253"/>
        <end position="270"/>
    </location>
</feature>
<accession>A0A367K6K2</accession>
<keyword evidence="1" id="KW-0812">Transmembrane</keyword>
<keyword evidence="1" id="KW-0472">Membrane</keyword>
<evidence type="ECO:0000313" key="2">
    <source>
        <dbReference type="EMBL" id="RCH97853.1"/>
    </source>
</evidence>
<organism evidence="2 3">
    <name type="scientific">Rhizopus azygosporus</name>
    <name type="common">Rhizopus microsporus var. azygosporus</name>
    <dbReference type="NCBI Taxonomy" id="86630"/>
    <lineage>
        <taxon>Eukaryota</taxon>
        <taxon>Fungi</taxon>
        <taxon>Fungi incertae sedis</taxon>
        <taxon>Mucoromycota</taxon>
        <taxon>Mucoromycotina</taxon>
        <taxon>Mucoromycetes</taxon>
        <taxon>Mucorales</taxon>
        <taxon>Mucorineae</taxon>
        <taxon>Rhizopodaceae</taxon>
        <taxon>Rhizopus</taxon>
    </lineage>
</organism>
<gene>
    <name evidence="2" type="ORF">CU097_014765</name>
</gene>
<feature type="transmembrane region" description="Helical" evidence="1">
    <location>
        <begin position="222"/>
        <end position="241"/>
    </location>
</feature>
<keyword evidence="3" id="KW-1185">Reference proteome</keyword>
<evidence type="ECO:0000256" key="1">
    <source>
        <dbReference type="SAM" id="Phobius"/>
    </source>
</evidence>
<feature type="transmembrane region" description="Helical" evidence="1">
    <location>
        <begin position="126"/>
        <end position="146"/>
    </location>
</feature>
<dbReference type="Proteomes" id="UP000252139">
    <property type="component" value="Unassembled WGS sequence"/>
</dbReference>
<dbReference type="OrthoDB" id="2245394at2759"/>
<protein>
    <submittedName>
        <fullName evidence="2">Uncharacterized protein</fullName>
    </submittedName>
</protein>
<reference evidence="2 3" key="1">
    <citation type="journal article" date="2018" name="G3 (Bethesda)">
        <title>Phylogenetic and Phylogenomic Definition of Rhizopus Species.</title>
        <authorList>
            <person name="Gryganskyi A.P."/>
            <person name="Golan J."/>
            <person name="Dolatabadi S."/>
            <person name="Mondo S."/>
            <person name="Robb S."/>
            <person name="Idnurm A."/>
            <person name="Muszewska A."/>
            <person name="Steczkiewicz K."/>
            <person name="Masonjones S."/>
            <person name="Liao H.L."/>
            <person name="Gajdeczka M.T."/>
            <person name="Anike F."/>
            <person name="Vuek A."/>
            <person name="Anishchenko I.M."/>
            <person name="Voigt K."/>
            <person name="de Hoog G.S."/>
            <person name="Smith M.E."/>
            <person name="Heitman J."/>
            <person name="Vilgalys R."/>
            <person name="Stajich J.E."/>
        </authorList>
    </citation>
    <scope>NUCLEOTIDE SEQUENCE [LARGE SCALE GENOMIC DNA]</scope>
    <source>
        <strain evidence="2 3">CBS 357.93</strain>
    </source>
</reference>
<feature type="transmembrane region" description="Helical" evidence="1">
    <location>
        <begin position="44"/>
        <end position="65"/>
    </location>
</feature>
<dbReference type="EMBL" id="PJQL01000243">
    <property type="protein sequence ID" value="RCH97853.1"/>
    <property type="molecule type" value="Genomic_DNA"/>
</dbReference>
<evidence type="ECO:0000313" key="3">
    <source>
        <dbReference type="Proteomes" id="UP000252139"/>
    </source>
</evidence>
<comment type="caution">
    <text evidence="2">The sequence shown here is derived from an EMBL/GenBank/DDBJ whole genome shotgun (WGS) entry which is preliminary data.</text>
</comment>
<dbReference type="AlphaFoldDB" id="A0A367K6K2"/>
<proteinExistence type="predicted"/>
<keyword evidence="1" id="KW-1133">Transmembrane helix</keyword>
<sequence>MADSNSTSFGSVFASGIQDVAAVAAVLGTDICDINAGLALTRGYLFPAACGMSMFGILGLARHILKSFLPQSTAKNLSIEVEKLDIYRVDKAIQGITKELSPDKKYHLLVQDARIRMRVPGYDRSTWIGAFASCFILSCANFIPYLPHYKALLLYPEYSSDSSGPYIYYPLLLTFSSFVASFICWFDAVIMLSGSPSLYNIDPSDMKLFESYHFGSLFARRIGYVIGLLAAVGIIIGYIGSYLVVQTMTPKDTYYWLGFQLTLCFLRLTIWSSNTKKDDLNVIKIRYKIDKTDERLIEQIESFPHKRINAKEAIDKLKSGDYFIWSEVTDTYYQAKYYTHDYRFRNFNDFRTQNDSTSCDIDSRPIYYILWNKDLFIPQKILVVHLDKGSLTEIHTGKVSYVKILGWPYWTYHLEKSKLKSLKEEQVGVEVLRTLKSKMDDIAPWKEFVAKKGEIDSEKEKIGSELQEDERMYKNIKLEPRQD</sequence>